<protein>
    <submittedName>
        <fullName evidence="1">Uncharacterized protein</fullName>
    </submittedName>
</protein>
<keyword evidence="2" id="KW-1185">Reference proteome</keyword>
<dbReference type="AlphaFoldDB" id="A0A1I2ALW3"/>
<accession>A0A1I2ALW3</accession>
<reference evidence="2" key="1">
    <citation type="submission" date="2016-10" db="EMBL/GenBank/DDBJ databases">
        <authorList>
            <person name="Varghese N."/>
            <person name="Submissions S."/>
        </authorList>
    </citation>
    <scope>NUCLEOTIDE SEQUENCE [LARGE SCALE GENOMIC DNA]</scope>
    <source>
        <strain evidence="2">UNC178MFTsu3.1</strain>
    </source>
</reference>
<proteinExistence type="predicted"/>
<sequence length="156" mass="17913">MDKLETLIDLLTRGGLEHAELARRVSGVREADKDAELAWLRDEGQPRLMQAALLLCLKDVLRTSVQLDVLHERISDGLDEPLPPFPSDRRDFWSDDYFEWLDEIVAARGLEVMMLPDSFEDRLVAVVVRRADTQRILVLADALKLIVEKSTQRRYA</sequence>
<gene>
    <name evidence="1" type="ORF">SAMN02799615_01070</name>
</gene>
<dbReference type="EMBL" id="FONH01000002">
    <property type="protein sequence ID" value="SFE44707.1"/>
    <property type="molecule type" value="Genomic_DNA"/>
</dbReference>
<dbReference type="RefSeq" id="WP_051548969.1">
    <property type="nucleotide sequence ID" value="NZ_FONH01000002.1"/>
</dbReference>
<evidence type="ECO:0000313" key="2">
    <source>
        <dbReference type="Proteomes" id="UP000199477"/>
    </source>
</evidence>
<name>A0A1I2ALW3_9GAMM</name>
<organism evidence="1 2">
    <name type="scientific">Dyella marensis</name>
    <dbReference type="NCBI Taxonomy" id="500610"/>
    <lineage>
        <taxon>Bacteria</taxon>
        <taxon>Pseudomonadati</taxon>
        <taxon>Pseudomonadota</taxon>
        <taxon>Gammaproteobacteria</taxon>
        <taxon>Lysobacterales</taxon>
        <taxon>Rhodanobacteraceae</taxon>
        <taxon>Dyella</taxon>
    </lineage>
</organism>
<dbReference type="Proteomes" id="UP000199477">
    <property type="component" value="Unassembled WGS sequence"/>
</dbReference>
<evidence type="ECO:0000313" key="1">
    <source>
        <dbReference type="EMBL" id="SFE44707.1"/>
    </source>
</evidence>